<dbReference type="InterPro" id="IPR016180">
    <property type="entry name" value="Ribosomal_uL16_dom"/>
</dbReference>
<name>A0A1F7I8F0_9BACT</name>
<dbReference type="SUPFAM" id="SSF54686">
    <property type="entry name" value="Ribosomal protein L16p/L10e"/>
    <property type="match status" value="1"/>
</dbReference>
<dbReference type="AlphaFoldDB" id="A0A1F7I8F0"/>
<dbReference type="InterPro" id="IPR047873">
    <property type="entry name" value="Ribosomal_uL16"/>
</dbReference>
<dbReference type="PRINTS" id="PR00060">
    <property type="entry name" value="RIBOSOMALL16"/>
</dbReference>
<dbReference type="GO" id="GO:0022625">
    <property type="term" value="C:cytosolic large ribosomal subunit"/>
    <property type="evidence" value="ECO:0007669"/>
    <property type="project" value="TreeGrafter"/>
</dbReference>
<comment type="caution">
    <text evidence="6">The sequence shown here is derived from an EMBL/GenBank/DDBJ whole genome shotgun (WGS) entry which is preliminary data.</text>
</comment>
<dbReference type="InterPro" id="IPR036920">
    <property type="entry name" value="Ribosomal_uL16_sf"/>
</dbReference>
<evidence type="ECO:0000256" key="1">
    <source>
        <dbReference type="ARBA" id="ARBA00008931"/>
    </source>
</evidence>
<dbReference type="GO" id="GO:0000049">
    <property type="term" value="F:tRNA binding"/>
    <property type="evidence" value="ECO:0007669"/>
    <property type="project" value="UniProtKB-KW"/>
</dbReference>
<comment type="similarity">
    <text evidence="1 4">Belongs to the universal ribosomal protein uL16 family.</text>
</comment>
<evidence type="ECO:0000256" key="2">
    <source>
        <dbReference type="ARBA" id="ARBA00022980"/>
    </source>
</evidence>
<dbReference type="Gene3D" id="3.90.1170.10">
    <property type="entry name" value="Ribosomal protein L10e/L16"/>
    <property type="match status" value="1"/>
</dbReference>
<protein>
    <recommendedName>
        <fullName evidence="5">50S ribosomal protein L16</fullName>
    </recommendedName>
</protein>
<dbReference type="EMBL" id="MGAE01000015">
    <property type="protein sequence ID" value="OGK39637.1"/>
    <property type="molecule type" value="Genomic_DNA"/>
</dbReference>
<dbReference type="GO" id="GO:0006412">
    <property type="term" value="P:translation"/>
    <property type="evidence" value="ECO:0007669"/>
    <property type="project" value="InterPro"/>
</dbReference>
<dbReference type="PANTHER" id="PTHR12220:SF13">
    <property type="entry name" value="LARGE RIBOSOMAL SUBUNIT PROTEIN UL16M"/>
    <property type="match status" value="1"/>
</dbReference>
<evidence type="ECO:0000313" key="7">
    <source>
        <dbReference type="Proteomes" id="UP000179024"/>
    </source>
</evidence>
<dbReference type="GO" id="GO:0019843">
    <property type="term" value="F:rRNA binding"/>
    <property type="evidence" value="ECO:0007669"/>
    <property type="project" value="UniProtKB-KW"/>
</dbReference>
<dbReference type="PANTHER" id="PTHR12220">
    <property type="entry name" value="50S/60S RIBOSOMAL PROTEIN L16"/>
    <property type="match status" value="1"/>
</dbReference>
<dbReference type="CDD" id="cd01433">
    <property type="entry name" value="Ribosomal_L16_L10e"/>
    <property type="match status" value="1"/>
</dbReference>
<gene>
    <name evidence="6" type="ORF">A3F34_03060</name>
</gene>
<keyword evidence="3 4" id="KW-0687">Ribonucleoprotein</keyword>
<reference evidence="6 7" key="1">
    <citation type="journal article" date="2016" name="Nat. Commun.">
        <title>Thousands of microbial genomes shed light on interconnected biogeochemical processes in an aquifer system.</title>
        <authorList>
            <person name="Anantharaman K."/>
            <person name="Brown C.T."/>
            <person name="Hug L.A."/>
            <person name="Sharon I."/>
            <person name="Castelle C.J."/>
            <person name="Probst A.J."/>
            <person name="Thomas B.C."/>
            <person name="Singh A."/>
            <person name="Wilkins M.J."/>
            <person name="Karaoz U."/>
            <person name="Brodie E.L."/>
            <person name="Williams K.H."/>
            <person name="Hubbard S.S."/>
            <person name="Banfield J.F."/>
        </authorList>
    </citation>
    <scope>NUCLEOTIDE SEQUENCE [LARGE SCALE GENOMIC DNA]</scope>
</reference>
<keyword evidence="5" id="KW-0699">rRNA-binding</keyword>
<comment type="function">
    <text evidence="5">Binds 23S rRNA and is also seen to make contacts with the A and possibly P site tRNAs.</text>
</comment>
<evidence type="ECO:0000256" key="5">
    <source>
        <dbReference type="RuleBase" id="RU004414"/>
    </source>
</evidence>
<dbReference type="GO" id="GO:0003735">
    <property type="term" value="F:structural constituent of ribosome"/>
    <property type="evidence" value="ECO:0007669"/>
    <property type="project" value="InterPro"/>
</dbReference>
<keyword evidence="2 4" id="KW-0689">Ribosomal protein</keyword>
<dbReference type="Pfam" id="PF00252">
    <property type="entry name" value="Ribosomal_L16"/>
    <property type="match status" value="1"/>
</dbReference>
<comment type="subunit">
    <text evidence="5">Part of the 50S ribosomal subunit.</text>
</comment>
<keyword evidence="5" id="KW-0820">tRNA-binding</keyword>
<sequence>MLQPKNQKFRKRFRGTWRKIATKGDKVNFGTHGVKSLASGWITDRQIEASRVVLARATRKVGRFWIRIFPHQPYSKKPPEVTMGSGKGDISHYVASVAPGTVMFEFEGLDVETSKKLHKNLSSKLGVSTKLVTKHL</sequence>
<keyword evidence="5" id="KW-0694">RNA-binding</keyword>
<organism evidence="6 7">
    <name type="scientific">Candidatus Roizmanbacteria bacterium RIFCSPHIGHO2_12_FULL_44_10</name>
    <dbReference type="NCBI Taxonomy" id="1802054"/>
    <lineage>
        <taxon>Bacteria</taxon>
        <taxon>Candidatus Roizmaniibacteriota</taxon>
    </lineage>
</organism>
<proteinExistence type="inferred from homology"/>
<evidence type="ECO:0000256" key="4">
    <source>
        <dbReference type="RuleBase" id="RU004413"/>
    </source>
</evidence>
<evidence type="ECO:0000256" key="3">
    <source>
        <dbReference type="ARBA" id="ARBA00023274"/>
    </source>
</evidence>
<accession>A0A1F7I8F0</accession>
<dbReference type="NCBIfam" id="TIGR01164">
    <property type="entry name" value="rplP_bact"/>
    <property type="match status" value="1"/>
</dbReference>
<evidence type="ECO:0000313" key="6">
    <source>
        <dbReference type="EMBL" id="OGK39637.1"/>
    </source>
</evidence>
<dbReference type="Proteomes" id="UP000179024">
    <property type="component" value="Unassembled WGS sequence"/>
</dbReference>
<dbReference type="InterPro" id="IPR000114">
    <property type="entry name" value="Ribosomal_uL16_bact-type"/>
</dbReference>